<reference evidence="1" key="1">
    <citation type="submission" date="2020-10" db="EMBL/GenBank/DDBJ databases">
        <authorList>
            <person name="Gilroy R."/>
        </authorList>
    </citation>
    <scope>NUCLEOTIDE SEQUENCE</scope>
    <source>
        <strain evidence="1">ChiGjej2B2-12916</strain>
    </source>
</reference>
<organism evidence="1 2">
    <name type="scientific">Candidatus Enterenecus faecium</name>
    <dbReference type="NCBI Taxonomy" id="2840780"/>
    <lineage>
        <taxon>Bacteria</taxon>
        <taxon>Bacillati</taxon>
        <taxon>Bacillota</taxon>
        <taxon>Clostridia</taxon>
        <taxon>Eubacteriales</taxon>
        <taxon>Candidatus Enterenecus</taxon>
    </lineage>
</organism>
<accession>A0A9D0YT59</accession>
<name>A0A9D0YT59_9FIRM</name>
<evidence type="ECO:0000313" key="2">
    <source>
        <dbReference type="Proteomes" id="UP000886879"/>
    </source>
</evidence>
<proteinExistence type="predicted"/>
<dbReference type="Proteomes" id="UP000886879">
    <property type="component" value="Unassembled WGS sequence"/>
</dbReference>
<dbReference type="EMBL" id="DVFO01000031">
    <property type="protein sequence ID" value="HIQ60615.1"/>
    <property type="molecule type" value="Genomic_DNA"/>
</dbReference>
<gene>
    <name evidence="1" type="ORF">IAD31_03345</name>
</gene>
<evidence type="ECO:0000313" key="1">
    <source>
        <dbReference type="EMBL" id="HIQ60615.1"/>
    </source>
</evidence>
<comment type="caution">
    <text evidence="1">The sequence shown here is derived from an EMBL/GenBank/DDBJ whole genome shotgun (WGS) entry which is preliminary data.</text>
</comment>
<protein>
    <submittedName>
        <fullName evidence="1">Uncharacterized protein</fullName>
    </submittedName>
</protein>
<reference evidence="1" key="2">
    <citation type="journal article" date="2021" name="PeerJ">
        <title>Extensive microbial diversity within the chicken gut microbiome revealed by metagenomics and culture.</title>
        <authorList>
            <person name="Gilroy R."/>
            <person name="Ravi A."/>
            <person name="Getino M."/>
            <person name="Pursley I."/>
            <person name="Horton D.L."/>
            <person name="Alikhan N.F."/>
            <person name="Baker D."/>
            <person name="Gharbi K."/>
            <person name="Hall N."/>
            <person name="Watson M."/>
            <person name="Adriaenssens E.M."/>
            <person name="Foster-Nyarko E."/>
            <person name="Jarju S."/>
            <person name="Secka A."/>
            <person name="Antonio M."/>
            <person name="Oren A."/>
            <person name="Chaudhuri R.R."/>
            <person name="La Ragione R."/>
            <person name="Hildebrand F."/>
            <person name="Pallen M.J."/>
        </authorList>
    </citation>
    <scope>NUCLEOTIDE SEQUENCE</scope>
    <source>
        <strain evidence="1">ChiGjej2B2-12916</strain>
    </source>
</reference>
<sequence length="73" mass="8187">MLIFEWANANINDKGNRHMCSLYEREHQIVKPISLIVPVGELFFPARGMEGGEGQTAGVEGRVPEENHARLLL</sequence>
<dbReference type="AlphaFoldDB" id="A0A9D0YT59"/>